<dbReference type="AlphaFoldDB" id="A0A8J9SXK6"/>
<dbReference type="SUPFAM" id="SSF51045">
    <property type="entry name" value="WW domain"/>
    <property type="match status" value="1"/>
</dbReference>
<gene>
    <name evidence="3" type="ORF">PTTT1_LOCUS52472</name>
</gene>
<proteinExistence type="predicted"/>
<dbReference type="Proteomes" id="UP000836788">
    <property type="component" value="Chromosome 8"/>
</dbReference>
<feature type="domain" description="WW" evidence="2">
    <location>
        <begin position="961"/>
        <end position="988"/>
    </location>
</feature>
<dbReference type="PROSITE" id="PS50020">
    <property type="entry name" value="WW_DOMAIN_2"/>
    <property type="match status" value="1"/>
</dbReference>
<dbReference type="InterPro" id="IPR013320">
    <property type="entry name" value="ConA-like_dom_sf"/>
</dbReference>
<keyword evidence="1" id="KW-0732">Signal</keyword>
<name>A0A8J9SXK6_PHATR</name>
<accession>A0A8J9SXK6</accession>
<evidence type="ECO:0000256" key="1">
    <source>
        <dbReference type="SAM" id="SignalP"/>
    </source>
</evidence>
<dbReference type="Pfam" id="PF13385">
    <property type="entry name" value="Laminin_G_3"/>
    <property type="match status" value="1"/>
</dbReference>
<dbReference type="SUPFAM" id="SSF49899">
    <property type="entry name" value="Concanavalin A-like lectins/glucanases"/>
    <property type="match status" value="1"/>
</dbReference>
<dbReference type="Gene3D" id="2.60.120.200">
    <property type="match status" value="1"/>
</dbReference>
<organism evidence="3">
    <name type="scientific">Phaeodactylum tricornutum</name>
    <name type="common">Diatom</name>
    <dbReference type="NCBI Taxonomy" id="2850"/>
    <lineage>
        <taxon>Eukaryota</taxon>
        <taxon>Sar</taxon>
        <taxon>Stramenopiles</taxon>
        <taxon>Ochrophyta</taxon>
        <taxon>Bacillariophyta</taxon>
        <taxon>Bacillariophyceae</taxon>
        <taxon>Bacillariophycidae</taxon>
        <taxon>Naviculales</taxon>
        <taxon>Phaeodactylaceae</taxon>
        <taxon>Phaeodactylum</taxon>
    </lineage>
</organism>
<dbReference type="EMBL" id="OU594949">
    <property type="protein sequence ID" value="CAG9293748.1"/>
    <property type="molecule type" value="Genomic_DNA"/>
</dbReference>
<reference evidence="3" key="1">
    <citation type="submission" date="2022-02" db="EMBL/GenBank/DDBJ databases">
        <authorList>
            <person name="Giguere J D."/>
        </authorList>
    </citation>
    <scope>NUCLEOTIDE SEQUENCE</scope>
    <source>
        <strain evidence="3">CCAP 1055/1</strain>
    </source>
</reference>
<dbReference type="InterPro" id="IPR001202">
    <property type="entry name" value="WW_dom"/>
</dbReference>
<sequence length="1004" mass="111218">MIVSSTICLLLLSLLPAALAIEDAESPQPPSGFLQYTFSQGYCRFGAFPNDASTQVSNDLRILDEGIDCLPDLGITSSEPNKTVSHTSLLETALEMNWKNEIESNNQGIAWSFWFQTPTRIPAQKSQSILTLKRRLSSASSFESNACDNGRFDFQINQVGPHLEIFYRTSRSRYEPCQRYVEENAFRETGQLVHVAATFANEEQIFYLNGQILHMFQEPFESNLTHWLGSKVSLFETRDLWRGHVFQISAYNRALSQAEVMLVLKNGLPQTPPRAAPFSITINEDAEFGDGGSHDVTWYRQMPSFADAETIQLEDFSVTARADELLSKYNLTSIAVPRSTRAFITRLPLTGRLYQVDGTPIGGDGSFKELNNSVLIAIVSDSLPLRVMYLPPFNAHSIPGDAQKPEEFAAFQYCLSNAPIFHGSQCTSAIVRIRVRSINDPPVATAFLENVSIYEGVEDLNSPKMHLTGSDVDAGDTIRRVEITQTPKFGHLVLSVGKFRIDKIMHGANLSDIGLSIYADGDDNGAFIKYVWDPLLFDGVLQGSELSSPHDSFAFRVADEAGAWSIPETVGLHVKSALVGHAVNVKPTAEDSRVSDNIRLLAYDRSGYHRQIGYFMDTVPTEEEGVLLSGASGSVMKSGAIFNAEDTLACRDAPDIAFGMSSSVAAIAFGTSSDATEEIPCIHLADLTFIPSKDYCNSHLSSMVEFHFRVIAFGDDGTFSSVSDAVVHRIAVKCKIDTLEVFVPTQTFNVPQQTLQRASSSVCGEYKTAFLESQASECENVVTLSGIEVFSIDEHQEEVRVAIHSSLGFLSFGDRFWNRTSPLSGRRALSTGEIVFVAYPADLTSIFSSLRFGSFYAGNHTVHITFTYGNCDGVLTKSRDANQTSSCQVTDRVLFVQVENYAHSRITTTNLVPTFPWQILLCLFGYPALYYLVLYLESLVSNPDDETASAEPDYQNELPVWKQHRTQDAEFYYENTSNGTTTWMAPVGEAYFPWESGEEEKDEC</sequence>
<evidence type="ECO:0000259" key="2">
    <source>
        <dbReference type="PROSITE" id="PS50020"/>
    </source>
</evidence>
<evidence type="ECO:0000313" key="3">
    <source>
        <dbReference type="EMBL" id="CAG9293748.1"/>
    </source>
</evidence>
<feature type="signal peptide" evidence="1">
    <location>
        <begin position="1"/>
        <end position="20"/>
    </location>
</feature>
<dbReference type="InterPro" id="IPR036020">
    <property type="entry name" value="WW_dom_sf"/>
</dbReference>
<feature type="chain" id="PRO_5035448927" description="WW domain-containing protein" evidence="1">
    <location>
        <begin position="21"/>
        <end position="1004"/>
    </location>
</feature>
<protein>
    <recommendedName>
        <fullName evidence="2">WW domain-containing protein</fullName>
    </recommendedName>
</protein>